<organism evidence="2 3">
    <name type="scientific">Microbacterium schleiferi</name>
    <dbReference type="NCBI Taxonomy" id="69362"/>
    <lineage>
        <taxon>Bacteria</taxon>
        <taxon>Bacillati</taxon>
        <taxon>Actinomycetota</taxon>
        <taxon>Actinomycetes</taxon>
        <taxon>Micrococcales</taxon>
        <taxon>Microbacteriaceae</taxon>
        <taxon>Microbacterium</taxon>
    </lineage>
</organism>
<dbReference type="RefSeq" id="WP_195692928.1">
    <property type="nucleotide sequence ID" value="NZ_CP064760.1"/>
</dbReference>
<reference evidence="2 3" key="1">
    <citation type="submission" date="2020-11" db="EMBL/GenBank/DDBJ databases">
        <title>Amino acid is mineralized and recycled by bacteria in oceanic microbiome.</title>
        <authorList>
            <person name="Zheng L.Y."/>
        </authorList>
    </citation>
    <scope>NUCLEOTIDE SEQUENCE [LARGE SCALE GENOMIC DNA]</scope>
    <source>
        <strain evidence="2 3">A32-1</strain>
    </source>
</reference>
<accession>A0A7S8RGY8</accession>
<evidence type="ECO:0000313" key="2">
    <source>
        <dbReference type="EMBL" id="QPE04901.1"/>
    </source>
</evidence>
<keyword evidence="3" id="KW-1185">Reference proteome</keyword>
<protein>
    <submittedName>
        <fullName evidence="2">Uncharacterized protein</fullName>
    </submittedName>
</protein>
<proteinExistence type="predicted"/>
<keyword evidence="1" id="KW-0812">Transmembrane</keyword>
<dbReference type="Proteomes" id="UP000594480">
    <property type="component" value="Chromosome"/>
</dbReference>
<name>A0A7S8RGY8_9MICO</name>
<evidence type="ECO:0000313" key="3">
    <source>
        <dbReference type="Proteomes" id="UP000594480"/>
    </source>
</evidence>
<feature type="transmembrane region" description="Helical" evidence="1">
    <location>
        <begin position="75"/>
        <end position="97"/>
    </location>
</feature>
<feature type="transmembrane region" description="Helical" evidence="1">
    <location>
        <begin position="117"/>
        <end position="138"/>
    </location>
</feature>
<evidence type="ECO:0000256" key="1">
    <source>
        <dbReference type="SAM" id="Phobius"/>
    </source>
</evidence>
<feature type="transmembrane region" description="Helical" evidence="1">
    <location>
        <begin position="7"/>
        <end position="32"/>
    </location>
</feature>
<dbReference type="EMBL" id="CP064760">
    <property type="protein sequence ID" value="QPE04901.1"/>
    <property type="molecule type" value="Genomic_DNA"/>
</dbReference>
<dbReference type="KEGG" id="msf:IT882_01880"/>
<dbReference type="AlphaFoldDB" id="A0A7S8RGY8"/>
<feature type="transmembrane region" description="Helical" evidence="1">
    <location>
        <begin position="44"/>
        <end position="63"/>
    </location>
</feature>
<keyword evidence="1" id="KW-1133">Transmembrane helix</keyword>
<sequence length="152" mass="15011">MSSARRAAATAAGAVLYAAVLIAAFGIVSLLLDEDVIVTPGLGQVPGVVAVATSLAAVAGTLWARMPAPGVWGTLGWSALAAFLGYLGGLGVASVVASGDAVLALSAVGRAATTWPGLVVIAAAVVAAAMAVAVARGADQNARWTWEREDEE</sequence>
<gene>
    <name evidence="2" type="ORF">IT882_01880</name>
</gene>
<keyword evidence="1" id="KW-0472">Membrane</keyword>